<evidence type="ECO:0000259" key="6">
    <source>
        <dbReference type="PROSITE" id="PS52015"/>
    </source>
</evidence>
<dbReference type="InterPro" id="IPR006260">
    <property type="entry name" value="TonB/TolA_C"/>
</dbReference>
<dbReference type="AlphaFoldDB" id="A0A833H332"/>
<reference evidence="7 8" key="1">
    <citation type="submission" date="2019-10" db="EMBL/GenBank/DDBJ databases">
        <title>Extracellular Electron Transfer in a Candidatus Methanoperedens spp. Enrichment Culture.</title>
        <authorList>
            <person name="Berger S."/>
            <person name="Rangel Shaw D."/>
            <person name="Berben T."/>
            <person name="In 'T Zandt M."/>
            <person name="Frank J."/>
            <person name="Reimann J."/>
            <person name="Jetten M.S.M."/>
            <person name="Welte C.U."/>
        </authorList>
    </citation>
    <scope>NUCLEOTIDE SEQUENCE [LARGE SCALE GENOMIC DNA]</scope>
    <source>
        <strain evidence="7">SB12</strain>
    </source>
</reference>
<accession>A0A833H332</accession>
<feature type="domain" description="TonB C-terminal" evidence="6">
    <location>
        <begin position="86"/>
        <end position="169"/>
    </location>
</feature>
<evidence type="ECO:0000256" key="1">
    <source>
        <dbReference type="ARBA" id="ARBA00004167"/>
    </source>
</evidence>
<dbReference type="EMBL" id="WBUI01000004">
    <property type="protein sequence ID" value="KAB2933901.1"/>
    <property type="molecule type" value="Genomic_DNA"/>
</dbReference>
<dbReference type="NCBIfam" id="NF047760">
    <property type="entry name" value="LIC10042_TonB"/>
    <property type="match status" value="1"/>
</dbReference>
<gene>
    <name evidence="7" type="ORF">F9K24_05395</name>
</gene>
<dbReference type="Proteomes" id="UP000460298">
    <property type="component" value="Unassembled WGS sequence"/>
</dbReference>
<evidence type="ECO:0000256" key="2">
    <source>
        <dbReference type="ARBA" id="ARBA00022692"/>
    </source>
</evidence>
<dbReference type="SUPFAM" id="SSF74653">
    <property type="entry name" value="TolA/TonB C-terminal domain"/>
    <property type="match status" value="1"/>
</dbReference>
<evidence type="ECO:0000256" key="4">
    <source>
        <dbReference type="ARBA" id="ARBA00023136"/>
    </source>
</evidence>
<comment type="caution">
    <text evidence="7">The sequence shown here is derived from an EMBL/GenBank/DDBJ whole genome shotgun (WGS) entry which is preliminary data.</text>
</comment>
<keyword evidence="4" id="KW-0472">Membrane</keyword>
<dbReference type="PROSITE" id="PS52015">
    <property type="entry name" value="TONB_CTD"/>
    <property type="match status" value="1"/>
</dbReference>
<evidence type="ECO:0000256" key="5">
    <source>
        <dbReference type="SAM" id="MobiDB-lite"/>
    </source>
</evidence>
<dbReference type="GO" id="GO:0055085">
    <property type="term" value="P:transmembrane transport"/>
    <property type="evidence" value="ECO:0007669"/>
    <property type="project" value="InterPro"/>
</dbReference>
<keyword evidence="2" id="KW-0812">Transmembrane</keyword>
<name>A0A833H332_9LEPT</name>
<feature type="compositionally biased region" description="Basic and acidic residues" evidence="5">
    <location>
        <begin position="65"/>
        <end position="82"/>
    </location>
</feature>
<evidence type="ECO:0000313" key="8">
    <source>
        <dbReference type="Proteomes" id="UP000460298"/>
    </source>
</evidence>
<dbReference type="Gene3D" id="3.30.1150.10">
    <property type="match status" value="1"/>
</dbReference>
<organism evidence="7 8">
    <name type="scientific">Leptonema illini</name>
    <dbReference type="NCBI Taxonomy" id="183"/>
    <lineage>
        <taxon>Bacteria</taxon>
        <taxon>Pseudomonadati</taxon>
        <taxon>Spirochaetota</taxon>
        <taxon>Spirochaetia</taxon>
        <taxon>Leptospirales</taxon>
        <taxon>Leptospiraceae</taxon>
        <taxon>Leptonema</taxon>
    </lineage>
</organism>
<dbReference type="GO" id="GO:0016020">
    <property type="term" value="C:membrane"/>
    <property type="evidence" value="ECO:0007669"/>
    <property type="project" value="UniProtKB-SubCell"/>
</dbReference>
<dbReference type="InterPro" id="IPR037682">
    <property type="entry name" value="TonB_C"/>
</dbReference>
<proteinExistence type="predicted"/>
<protein>
    <submittedName>
        <fullName evidence="7">Energy transducer TonB</fullName>
    </submittedName>
</protein>
<dbReference type="Pfam" id="PF03544">
    <property type="entry name" value="TonB_C"/>
    <property type="match status" value="1"/>
</dbReference>
<evidence type="ECO:0000256" key="3">
    <source>
        <dbReference type="ARBA" id="ARBA00022989"/>
    </source>
</evidence>
<dbReference type="NCBIfam" id="TIGR01352">
    <property type="entry name" value="tonB_Cterm"/>
    <property type="match status" value="1"/>
</dbReference>
<evidence type="ECO:0000313" key="7">
    <source>
        <dbReference type="EMBL" id="KAB2933901.1"/>
    </source>
</evidence>
<feature type="region of interest" description="Disordered" evidence="5">
    <location>
        <begin position="59"/>
        <end position="82"/>
    </location>
</feature>
<sequence>MRRSGLKEFSFLHALLISLMLHGFAALSFVSFAEPDSSDIVLDSIPGKARMRFSFPMKRSGIGNADRENDQKQEDDGEDRAQVDAGLLTHEISEIMREIDYPPLARRMGMQGTVSFQIDTDADGTVARIVMLQSSGYDLLDRTAADRLRAWTFPFYNRTFIIPVRFVLQ</sequence>
<keyword evidence="3" id="KW-1133">Transmembrane helix</keyword>
<comment type="subcellular location">
    <subcellularLocation>
        <location evidence="1">Membrane</location>
        <topology evidence="1">Single-pass membrane protein</topology>
    </subcellularLocation>
</comment>